<evidence type="ECO:0000313" key="2">
    <source>
        <dbReference type="Proteomes" id="UP001473302"/>
    </source>
</evidence>
<organism evidence="1 2">
    <name type="scientific">Mucor flavus</name>
    <dbReference type="NCBI Taxonomy" id="439312"/>
    <lineage>
        <taxon>Eukaryota</taxon>
        <taxon>Fungi</taxon>
        <taxon>Fungi incertae sedis</taxon>
        <taxon>Mucoromycota</taxon>
        <taxon>Mucoromycotina</taxon>
        <taxon>Mucoromycetes</taxon>
        <taxon>Mucorales</taxon>
        <taxon>Mucorineae</taxon>
        <taxon>Mucoraceae</taxon>
        <taxon>Mucor</taxon>
    </lineage>
</organism>
<reference evidence="1 2" key="1">
    <citation type="submission" date="2024-04" db="EMBL/GenBank/DDBJ databases">
        <title>genome sequences of Mucor flavus KT1a and Helicostylum pulchrum KT1b strains isolated from the surface of a dry-aged beef.</title>
        <authorList>
            <person name="Toyotome T."/>
            <person name="Hosono M."/>
            <person name="Torimaru M."/>
            <person name="Fukuda K."/>
            <person name="Mikami N."/>
        </authorList>
    </citation>
    <scope>NUCLEOTIDE SEQUENCE [LARGE SCALE GENOMIC DNA]</scope>
    <source>
        <strain evidence="1 2">KT1a</strain>
    </source>
</reference>
<comment type="caution">
    <text evidence="1">The sequence shown here is derived from an EMBL/GenBank/DDBJ whole genome shotgun (WGS) entry which is preliminary data.</text>
</comment>
<evidence type="ECO:0008006" key="3">
    <source>
        <dbReference type="Google" id="ProtNLM"/>
    </source>
</evidence>
<name>A0ABP9Z560_9FUNG</name>
<sequence>MSRWISLPTEILVNIIHQFETTPVKIREALTDKKIPIHTTDLLQLQLTCKSWSSVTRSIIYRSVVFKHVSRLKNVSRLEKFMITLSNSDTGVLIENLHIDFSLVRLSFVSTIAQNCPNLKILHIRYPLIGRIWETIKTERDRGFLTKLEVIPVLHPLAEVEFIVAKYNLAAFQLRQSLRELVIYDMGVALYAGKLLCFPKVDTLCLKLTKYTNIYTIDQQIKNNLSMKFVRIRYENDTSNVIANNTNSDALIHASSQVKRLEITSSVYNYRLYTYIMQTFPNLETIFLDYRISGSYTSLLSTTEAVPFFQYLMNMREISANFYFYGKRNDIMLQLYDKNNTIRHLHLQYNPLLSSRDGSVSLKMSTAALIKGKIRIDLAFPKDALLSLPRIGFVEKSGFNLLCLEIDLTLRDNDVELAPSQENLNEFDQNRYSTLSKILHYCPQLCDLLITSTPLNDFGDGIQLDQKKRVYQKVIFERVTFGPFFLPGFSHHVSYISDMRIIECSLVDKCQSSNILNGVNNTYIDIHMPDTKFGDITCSNYAFLKRIYLTLLKTGEDQHTCYYGDKDSLKKIPLFFEPPSSTNDDPILCISIKCIDVCKITINIGKVRYHLAF</sequence>
<keyword evidence="2" id="KW-1185">Reference proteome</keyword>
<evidence type="ECO:0000313" key="1">
    <source>
        <dbReference type="EMBL" id="GAA5814197.1"/>
    </source>
</evidence>
<dbReference type="EMBL" id="BAABUK010000020">
    <property type="protein sequence ID" value="GAA5814197.1"/>
    <property type="molecule type" value="Genomic_DNA"/>
</dbReference>
<protein>
    <recommendedName>
        <fullName evidence="3">F-box domain-containing protein</fullName>
    </recommendedName>
</protein>
<accession>A0ABP9Z560</accession>
<dbReference type="Proteomes" id="UP001473302">
    <property type="component" value="Unassembled WGS sequence"/>
</dbReference>
<proteinExistence type="predicted"/>
<gene>
    <name evidence="1" type="ORF">MFLAVUS_007690</name>
</gene>